<organism evidence="5 6">
    <name type="scientific">Candidatus Eisenbergiella intestinigallinarum</name>
    <dbReference type="NCBI Taxonomy" id="2838549"/>
    <lineage>
        <taxon>Bacteria</taxon>
        <taxon>Bacillati</taxon>
        <taxon>Bacillota</taxon>
        <taxon>Clostridia</taxon>
        <taxon>Lachnospirales</taxon>
        <taxon>Lachnospiraceae</taxon>
        <taxon>Eisenbergiella</taxon>
    </lineage>
</organism>
<dbReference type="InterPro" id="IPR053135">
    <property type="entry name" value="AKR2_Oxidoreductase"/>
</dbReference>
<keyword evidence="1" id="KW-0479">Metal-binding</keyword>
<dbReference type="PANTHER" id="PTHR43312">
    <property type="entry name" value="D-THREO-ALDOSE 1-DEHYDROGENASE"/>
    <property type="match status" value="1"/>
</dbReference>
<reference evidence="5" key="2">
    <citation type="submission" date="2021-04" db="EMBL/GenBank/DDBJ databases">
        <authorList>
            <person name="Gilroy R."/>
        </authorList>
    </citation>
    <scope>NUCLEOTIDE SEQUENCE</scope>
    <source>
        <strain evidence="5">ChiBcec1-1630</strain>
    </source>
</reference>
<dbReference type="Gene3D" id="3.20.20.100">
    <property type="entry name" value="NADP-dependent oxidoreductase domain"/>
    <property type="match status" value="1"/>
</dbReference>
<evidence type="ECO:0000313" key="6">
    <source>
        <dbReference type="Proteomes" id="UP000823922"/>
    </source>
</evidence>
<evidence type="ECO:0000256" key="2">
    <source>
        <dbReference type="ARBA" id="ARBA00023004"/>
    </source>
</evidence>
<proteinExistence type="predicted"/>
<reference evidence="5" key="1">
    <citation type="journal article" date="2021" name="PeerJ">
        <title>Extensive microbial diversity within the chicken gut microbiome revealed by metagenomics and culture.</title>
        <authorList>
            <person name="Gilroy R."/>
            <person name="Ravi A."/>
            <person name="Getino M."/>
            <person name="Pursley I."/>
            <person name="Horton D.L."/>
            <person name="Alikhan N.F."/>
            <person name="Baker D."/>
            <person name="Gharbi K."/>
            <person name="Hall N."/>
            <person name="Watson M."/>
            <person name="Adriaenssens E.M."/>
            <person name="Foster-Nyarko E."/>
            <person name="Jarju S."/>
            <person name="Secka A."/>
            <person name="Antonio M."/>
            <person name="Oren A."/>
            <person name="Chaudhuri R.R."/>
            <person name="La Ragione R."/>
            <person name="Hildebrand F."/>
            <person name="Pallen M.J."/>
        </authorList>
    </citation>
    <scope>NUCLEOTIDE SEQUENCE</scope>
    <source>
        <strain evidence="5">ChiBcec1-1630</strain>
    </source>
</reference>
<keyword evidence="3" id="KW-0411">Iron-sulfur</keyword>
<comment type="caution">
    <text evidence="5">The sequence shown here is derived from an EMBL/GenBank/DDBJ whole genome shotgun (WGS) entry which is preliminary data.</text>
</comment>
<dbReference type="SUPFAM" id="SSF46548">
    <property type="entry name" value="alpha-helical ferredoxin"/>
    <property type="match status" value="1"/>
</dbReference>
<dbReference type="CDD" id="cd19100">
    <property type="entry name" value="AKR_unchar"/>
    <property type="match status" value="1"/>
</dbReference>
<dbReference type="PROSITE" id="PS51379">
    <property type="entry name" value="4FE4S_FER_2"/>
    <property type="match status" value="1"/>
</dbReference>
<dbReference type="GO" id="GO:0046872">
    <property type="term" value="F:metal ion binding"/>
    <property type="evidence" value="ECO:0007669"/>
    <property type="project" value="UniProtKB-KW"/>
</dbReference>
<dbReference type="Pfam" id="PF00248">
    <property type="entry name" value="Aldo_ket_red"/>
    <property type="match status" value="1"/>
</dbReference>
<dbReference type="InterPro" id="IPR017900">
    <property type="entry name" value="4Fe4S_Fe_S_CS"/>
</dbReference>
<evidence type="ECO:0000256" key="3">
    <source>
        <dbReference type="ARBA" id="ARBA00023014"/>
    </source>
</evidence>
<protein>
    <submittedName>
        <fullName evidence="5">Aldo/keto reductase</fullName>
    </submittedName>
</protein>
<dbReference type="PROSITE" id="PS00198">
    <property type="entry name" value="4FE4S_FER_1"/>
    <property type="match status" value="1"/>
</dbReference>
<dbReference type="InterPro" id="IPR036812">
    <property type="entry name" value="NAD(P)_OxRdtase_dom_sf"/>
</dbReference>
<feature type="domain" description="4Fe-4S ferredoxin-type" evidence="4">
    <location>
        <begin position="330"/>
        <end position="359"/>
    </location>
</feature>
<dbReference type="EMBL" id="DWVS01000101">
    <property type="protein sequence ID" value="HJC87189.1"/>
    <property type="molecule type" value="Genomic_DNA"/>
</dbReference>
<keyword evidence="2" id="KW-0408">Iron</keyword>
<dbReference type="PANTHER" id="PTHR43312:SF1">
    <property type="entry name" value="NADP-DEPENDENT OXIDOREDUCTASE DOMAIN-CONTAINING PROTEIN"/>
    <property type="match status" value="1"/>
</dbReference>
<evidence type="ECO:0000259" key="4">
    <source>
        <dbReference type="PROSITE" id="PS51379"/>
    </source>
</evidence>
<dbReference type="GO" id="GO:0051536">
    <property type="term" value="F:iron-sulfur cluster binding"/>
    <property type="evidence" value="ECO:0007669"/>
    <property type="project" value="UniProtKB-KW"/>
</dbReference>
<dbReference type="AlphaFoldDB" id="A0A9D2QGT1"/>
<evidence type="ECO:0000313" key="5">
    <source>
        <dbReference type="EMBL" id="HJC87189.1"/>
    </source>
</evidence>
<sequence>MEYRQLPHGTAQEKFSALGLGMGGIQNSPDAEIESVVRTAIQNGINFFDLCAGGKNVYEPFGRAIAEQREKVFFQLHFGAVYNEKGEYGWSRDLDVIKETFAWELKALGTDYVDFGFLHCVDEDEDFDELINSGIFDYIKKLKEEGKVHHIGFSSHTPSVANRVLDTGVIDMMMFSINPAYDLEQGDELGIGSTSERAALFCRCESMGVGISVMKPFHGGKLLDEKTSPFHTAMTRFQCIQYALDRPGVLAVVPGVRDLKDLNALLGFADAPEAEKDYSVIGEFTPQAAQGNCVYCNHCQPCPAGIDVGLVNKYYDLALAGDHMAANHYEKLAVKADACIGCGHCDRRCPFHTRQSARMKEIAAYFGK</sequence>
<dbReference type="InterPro" id="IPR023210">
    <property type="entry name" value="NADP_OxRdtase_dom"/>
</dbReference>
<accession>A0A9D2QGT1</accession>
<dbReference type="SUPFAM" id="SSF51430">
    <property type="entry name" value="NAD(P)-linked oxidoreductase"/>
    <property type="match status" value="1"/>
</dbReference>
<gene>
    <name evidence="5" type="ORF">H9926_04135</name>
</gene>
<evidence type="ECO:0000256" key="1">
    <source>
        <dbReference type="ARBA" id="ARBA00022723"/>
    </source>
</evidence>
<dbReference type="InterPro" id="IPR017896">
    <property type="entry name" value="4Fe4S_Fe-S-bd"/>
</dbReference>
<name>A0A9D2QGT1_9FIRM</name>
<dbReference type="Proteomes" id="UP000823922">
    <property type="component" value="Unassembled WGS sequence"/>
</dbReference>